<dbReference type="AlphaFoldDB" id="X1E095"/>
<protein>
    <recommendedName>
        <fullName evidence="1">Integrase catalytic domain-containing protein</fullName>
    </recommendedName>
</protein>
<evidence type="ECO:0000259" key="1">
    <source>
        <dbReference type="PROSITE" id="PS50994"/>
    </source>
</evidence>
<sequence>HDSSHHRWSPYAEDKWYLITTLDDFSRKILYGDFLEAESSWVHIEAAEATILKYGIPFSYYVDCHSIFRFVQGRDSFWRKHYKVTDEADPQFKQVLDELQIKLIYALSAQAKGKIERPYRWLQDRIVRTCAREGIKDISDARKVLDTELKRYNSYQVHSTTGEIPDIRFYRA</sequence>
<feature type="non-terminal residue" evidence="2">
    <location>
        <position position="1"/>
    </location>
</feature>
<dbReference type="PANTHER" id="PTHR35004">
    <property type="entry name" value="TRANSPOSASE RV3428C-RELATED"/>
    <property type="match status" value="1"/>
</dbReference>
<accession>X1E095</accession>
<organism evidence="2">
    <name type="scientific">marine sediment metagenome</name>
    <dbReference type="NCBI Taxonomy" id="412755"/>
    <lineage>
        <taxon>unclassified sequences</taxon>
        <taxon>metagenomes</taxon>
        <taxon>ecological metagenomes</taxon>
    </lineage>
</organism>
<dbReference type="Gene3D" id="3.30.420.10">
    <property type="entry name" value="Ribonuclease H-like superfamily/Ribonuclease H"/>
    <property type="match status" value="1"/>
</dbReference>
<dbReference type="InterPro" id="IPR036397">
    <property type="entry name" value="RNaseH_sf"/>
</dbReference>
<comment type="caution">
    <text evidence="2">The sequence shown here is derived from an EMBL/GenBank/DDBJ whole genome shotgun (WGS) entry which is preliminary data.</text>
</comment>
<feature type="non-terminal residue" evidence="2">
    <location>
        <position position="172"/>
    </location>
</feature>
<reference evidence="2" key="1">
    <citation type="journal article" date="2014" name="Front. Microbiol.">
        <title>High frequency of phylogenetically diverse reductive dehalogenase-homologous genes in deep subseafloor sedimentary metagenomes.</title>
        <authorList>
            <person name="Kawai M."/>
            <person name="Futagami T."/>
            <person name="Toyoda A."/>
            <person name="Takaki Y."/>
            <person name="Nishi S."/>
            <person name="Hori S."/>
            <person name="Arai W."/>
            <person name="Tsubouchi T."/>
            <person name="Morono Y."/>
            <person name="Uchiyama I."/>
            <person name="Ito T."/>
            <person name="Fujiyama A."/>
            <person name="Inagaki F."/>
            <person name="Takami H."/>
        </authorList>
    </citation>
    <scope>NUCLEOTIDE SEQUENCE</scope>
    <source>
        <strain evidence="2">Expedition CK06-06</strain>
    </source>
</reference>
<dbReference type="SUPFAM" id="SSF53098">
    <property type="entry name" value="Ribonuclease H-like"/>
    <property type="match status" value="1"/>
</dbReference>
<proteinExistence type="predicted"/>
<gene>
    <name evidence="2" type="ORF">S01H4_61403</name>
</gene>
<dbReference type="GO" id="GO:0015074">
    <property type="term" value="P:DNA integration"/>
    <property type="evidence" value="ECO:0007669"/>
    <property type="project" value="InterPro"/>
</dbReference>
<evidence type="ECO:0000313" key="2">
    <source>
        <dbReference type="EMBL" id="GAH10589.1"/>
    </source>
</evidence>
<dbReference type="EMBL" id="BART01036400">
    <property type="protein sequence ID" value="GAH10589.1"/>
    <property type="molecule type" value="Genomic_DNA"/>
</dbReference>
<dbReference type="PROSITE" id="PS50994">
    <property type="entry name" value="INTEGRASE"/>
    <property type="match status" value="1"/>
</dbReference>
<dbReference type="GO" id="GO:0003676">
    <property type="term" value="F:nucleic acid binding"/>
    <property type="evidence" value="ECO:0007669"/>
    <property type="project" value="InterPro"/>
</dbReference>
<dbReference type="InterPro" id="IPR001584">
    <property type="entry name" value="Integrase_cat-core"/>
</dbReference>
<dbReference type="InterPro" id="IPR012337">
    <property type="entry name" value="RNaseH-like_sf"/>
</dbReference>
<name>X1E095_9ZZZZ</name>
<dbReference type="PANTHER" id="PTHR35004:SF7">
    <property type="entry name" value="INTEGRASE PROTEIN"/>
    <property type="match status" value="1"/>
</dbReference>
<feature type="domain" description="Integrase catalytic" evidence="1">
    <location>
        <begin position="1"/>
        <end position="172"/>
    </location>
</feature>